<dbReference type="AlphaFoldDB" id="A0A196SCZ7"/>
<dbReference type="Gene3D" id="3.40.50.300">
    <property type="entry name" value="P-loop containing nucleotide triphosphate hydrolases"/>
    <property type="match status" value="1"/>
</dbReference>
<keyword evidence="8" id="KW-0812">Transmembrane</keyword>
<feature type="transmembrane region" description="Helical" evidence="8">
    <location>
        <begin position="6"/>
        <end position="27"/>
    </location>
</feature>
<evidence type="ECO:0000256" key="1">
    <source>
        <dbReference type="ARBA" id="ARBA00004572"/>
    </source>
</evidence>
<keyword evidence="3" id="KW-1000">Mitochondrion outer membrane</keyword>
<comment type="caution">
    <text evidence="10">The sequence shown here is derived from an EMBL/GenBank/DDBJ whole genome shotgun (WGS) entry which is preliminary data.</text>
</comment>
<accession>A0A196SCZ7</accession>
<dbReference type="STRING" id="478820.A0A196SCZ7"/>
<evidence type="ECO:0000256" key="7">
    <source>
        <dbReference type="RuleBase" id="RU003651"/>
    </source>
</evidence>
<dbReference type="Pfam" id="PF00004">
    <property type="entry name" value="AAA"/>
    <property type="match status" value="1"/>
</dbReference>
<dbReference type="InterPro" id="IPR003593">
    <property type="entry name" value="AAA+_ATPase"/>
</dbReference>
<evidence type="ECO:0000259" key="9">
    <source>
        <dbReference type="SMART" id="SM00382"/>
    </source>
</evidence>
<evidence type="ECO:0000256" key="5">
    <source>
        <dbReference type="ARBA" id="ARBA00023054"/>
    </source>
</evidence>
<dbReference type="SUPFAM" id="SSF52540">
    <property type="entry name" value="P-loop containing nucleoside triphosphate hydrolases"/>
    <property type="match status" value="1"/>
</dbReference>
<dbReference type="FunFam" id="3.40.50.300:FF:001025">
    <property type="entry name" value="ATPase family, AAA domain-containing 2B"/>
    <property type="match status" value="1"/>
</dbReference>
<dbReference type="PANTHER" id="PTHR45644:SF3">
    <property type="entry name" value="FI08533P-RELATED"/>
    <property type="match status" value="1"/>
</dbReference>
<gene>
    <name evidence="10" type="ORF">AV274_3392</name>
</gene>
<dbReference type="InterPro" id="IPR041569">
    <property type="entry name" value="AAA_lid_3"/>
</dbReference>
<evidence type="ECO:0000256" key="2">
    <source>
        <dbReference type="ARBA" id="ARBA00022741"/>
    </source>
</evidence>
<evidence type="ECO:0000256" key="6">
    <source>
        <dbReference type="ARBA" id="ARBA00023128"/>
    </source>
</evidence>
<keyword evidence="6" id="KW-0496">Mitochondrion</keyword>
<evidence type="ECO:0000256" key="8">
    <source>
        <dbReference type="SAM" id="Phobius"/>
    </source>
</evidence>
<protein>
    <submittedName>
        <fullName evidence="10">ATPase</fullName>
    </submittedName>
</protein>
<dbReference type="GO" id="GO:0016887">
    <property type="term" value="F:ATP hydrolysis activity"/>
    <property type="evidence" value="ECO:0007669"/>
    <property type="project" value="InterPro"/>
</dbReference>
<comment type="subcellular location">
    <subcellularLocation>
        <location evidence="1">Mitochondrion outer membrane</location>
        <topology evidence="1">Single-pass membrane protein</topology>
    </subcellularLocation>
</comment>
<dbReference type="SMART" id="SM00382">
    <property type="entry name" value="AAA"/>
    <property type="match status" value="1"/>
</dbReference>
<dbReference type="InterPro" id="IPR051701">
    <property type="entry name" value="Mito_OM_Translocase_MSP1"/>
</dbReference>
<evidence type="ECO:0000256" key="3">
    <source>
        <dbReference type="ARBA" id="ARBA00022787"/>
    </source>
</evidence>
<dbReference type="InterPro" id="IPR003960">
    <property type="entry name" value="ATPase_AAA_CS"/>
</dbReference>
<evidence type="ECO:0000313" key="11">
    <source>
        <dbReference type="Proteomes" id="UP000078348"/>
    </source>
</evidence>
<dbReference type="GO" id="GO:0005524">
    <property type="term" value="F:ATP binding"/>
    <property type="evidence" value="ECO:0007669"/>
    <property type="project" value="UniProtKB-KW"/>
</dbReference>
<evidence type="ECO:0000313" key="10">
    <source>
        <dbReference type="EMBL" id="OAO14883.1"/>
    </source>
</evidence>
<name>A0A196SCZ7_BLAHN</name>
<keyword evidence="8" id="KW-0472">Membrane</keyword>
<dbReference type="InterPro" id="IPR003959">
    <property type="entry name" value="ATPase_AAA_core"/>
</dbReference>
<keyword evidence="5" id="KW-0175">Coiled coil</keyword>
<dbReference type="Proteomes" id="UP000078348">
    <property type="component" value="Unassembled WGS sequence"/>
</dbReference>
<feature type="domain" description="AAA+ ATPase" evidence="9">
    <location>
        <begin position="122"/>
        <end position="261"/>
    </location>
</feature>
<dbReference type="PROSITE" id="PS00674">
    <property type="entry name" value="AAA"/>
    <property type="match status" value="1"/>
</dbReference>
<keyword evidence="8" id="KW-1133">Transmembrane helix</keyword>
<sequence>MSENNVADLIVSAVIAVAGGALSAYLAKKMIDAMDVSKKDVDAAKKQYSNWQKKFEERTGKELKIENNYEAIVMQDVIDPDDIHTSFDDIAGIDNIKQELQDMIILPLSQPQLFISHSLFTLPKGVLLYGPPGTGKTMLAKALAKESGIPFINLQLSTLMNMYFGESQKLIRALFSMCRKLAPCILFIDEVDIFLSSRGHDNQEANAQMKSEFLQLWDGMLSEDVDNKYGIVVVGATNRPWDIDKAFLRRLPCTFLVDLPTKAQRAAILRLILKNTPLAERDCIEQLAEITEAYSGSDLKELCKTASVYPIREMIDQKRKEGVRLCDIDMNTKVRCLGINDFKRAMQRVQATGKAAYSYSRSTAASSFIDAILNHGVNKDEEALEEVNDNDVE</sequence>
<proteinExistence type="inferred from homology"/>
<comment type="similarity">
    <text evidence="7">Belongs to the AAA ATPase family.</text>
</comment>
<keyword evidence="2 7" id="KW-0547">Nucleotide-binding</keyword>
<dbReference type="Gene3D" id="1.10.8.60">
    <property type="match status" value="1"/>
</dbReference>
<dbReference type="InterPro" id="IPR027417">
    <property type="entry name" value="P-loop_NTPase"/>
</dbReference>
<dbReference type="OrthoDB" id="10254455at2759"/>
<organism evidence="10 11">
    <name type="scientific">Blastocystis sp. subtype 1 (strain ATCC 50177 / NandII)</name>
    <dbReference type="NCBI Taxonomy" id="478820"/>
    <lineage>
        <taxon>Eukaryota</taxon>
        <taxon>Sar</taxon>
        <taxon>Stramenopiles</taxon>
        <taxon>Bigyra</taxon>
        <taxon>Opalozoa</taxon>
        <taxon>Opalinata</taxon>
        <taxon>Blastocystidae</taxon>
        <taxon>Blastocystis</taxon>
    </lineage>
</organism>
<dbReference type="Pfam" id="PF17862">
    <property type="entry name" value="AAA_lid_3"/>
    <property type="match status" value="1"/>
</dbReference>
<keyword evidence="11" id="KW-1185">Reference proteome</keyword>
<evidence type="ECO:0000256" key="4">
    <source>
        <dbReference type="ARBA" id="ARBA00022840"/>
    </source>
</evidence>
<reference evidence="10 11" key="1">
    <citation type="submission" date="2016-05" db="EMBL/GenBank/DDBJ databases">
        <title>Nuclear genome of Blastocystis sp. subtype 1 NandII.</title>
        <authorList>
            <person name="Gentekaki E."/>
            <person name="Curtis B."/>
            <person name="Stairs C."/>
            <person name="Eme L."/>
            <person name="Herman E."/>
            <person name="Klimes V."/>
            <person name="Arias M.C."/>
            <person name="Elias M."/>
            <person name="Hilliou F."/>
            <person name="Klute M."/>
            <person name="Malik S.-B."/>
            <person name="Pightling A."/>
            <person name="Rachubinski R."/>
            <person name="Salas D."/>
            <person name="Schlacht A."/>
            <person name="Suga H."/>
            <person name="Archibald J."/>
            <person name="Ball S.G."/>
            <person name="Clark G."/>
            <person name="Dacks J."/>
            <person name="Van Der Giezen M."/>
            <person name="Tsaousis A."/>
            <person name="Roger A."/>
        </authorList>
    </citation>
    <scope>NUCLEOTIDE SEQUENCE [LARGE SCALE GENOMIC DNA]</scope>
    <source>
        <strain evidence="11">ATCC 50177 / NandII</strain>
    </source>
</reference>
<dbReference type="GO" id="GO:0005741">
    <property type="term" value="C:mitochondrial outer membrane"/>
    <property type="evidence" value="ECO:0007669"/>
    <property type="project" value="UniProtKB-SubCell"/>
</dbReference>
<keyword evidence="4 7" id="KW-0067">ATP-binding</keyword>
<dbReference type="PANTHER" id="PTHR45644">
    <property type="entry name" value="AAA ATPASE, PUTATIVE (AFU_ORTHOLOGUE AFUA_2G12920)-RELATED-RELATED"/>
    <property type="match status" value="1"/>
</dbReference>
<dbReference type="EMBL" id="LXWW01000202">
    <property type="protein sequence ID" value="OAO14883.1"/>
    <property type="molecule type" value="Genomic_DNA"/>
</dbReference>